<name>A0ABR7M012_9ACTN</name>
<feature type="transmembrane region" description="Helical" evidence="7">
    <location>
        <begin position="249"/>
        <end position="268"/>
    </location>
</feature>
<evidence type="ECO:0000256" key="7">
    <source>
        <dbReference type="SAM" id="Phobius"/>
    </source>
</evidence>
<keyword evidence="5 7" id="KW-1133">Transmembrane helix</keyword>
<dbReference type="InterPro" id="IPR005829">
    <property type="entry name" value="Sugar_transporter_CS"/>
</dbReference>
<evidence type="ECO:0000256" key="3">
    <source>
        <dbReference type="ARBA" id="ARBA00022475"/>
    </source>
</evidence>
<dbReference type="Pfam" id="PF07690">
    <property type="entry name" value="MFS_1"/>
    <property type="match status" value="1"/>
</dbReference>
<dbReference type="InterPro" id="IPR050171">
    <property type="entry name" value="MFS_Transporters"/>
</dbReference>
<sequence>MRSNLNGLPGTYWYLWTGMLVNKVGGFGILFLSLYLVNTRGLDPTAAGAVVGLNGLGGAVGVLAGGVLADRWGRRRTLLACHAAASALMFTLAFVSWLPAIAVISCLLGAAQTMAGPAMVAAIVDVVPEHDRTRAFNLQFWAFNLGTAAAALLAGLLAEASFTLLFVVDGAATFATFLVFLLRVPETLPPRAATAGTALPPPGRRGLHTALTDRFFLPFVGLTLLLAVLSSQTSTILPLAMKADGLGPSAYGALMAFAGGLIVAGQLFVPRLIGTRSKAVVLATANALLAVGFTLVAFADAVPLYVVAAVIWTIGSMAAAPPNAEIIAELSPADLRGRYQGVFYLTFPLAGFIAPALGGVGLQRLGDRHWLICGVLGVLAAAGHLLTGRARERRAAELRAVRAGDGTPARAGRLSG</sequence>
<dbReference type="PANTHER" id="PTHR23517">
    <property type="entry name" value="RESISTANCE PROTEIN MDTM, PUTATIVE-RELATED-RELATED"/>
    <property type="match status" value="1"/>
</dbReference>
<evidence type="ECO:0000256" key="2">
    <source>
        <dbReference type="ARBA" id="ARBA00022448"/>
    </source>
</evidence>
<feature type="transmembrane region" description="Helical" evidence="7">
    <location>
        <begin position="368"/>
        <end position="386"/>
    </location>
</feature>
<feature type="transmembrane region" description="Helical" evidence="7">
    <location>
        <begin position="280"/>
        <end position="298"/>
    </location>
</feature>
<accession>A0ABR7M012</accession>
<feature type="domain" description="Major facilitator superfamily (MFS) profile" evidence="8">
    <location>
        <begin position="11"/>
        <end position="392"/>
    </location>
</feature>
<keyword evidence="3" id="KW-1003">Cell membrane</keyword>
<proteinExistence type="predicted"/>
<feature type="transmembrane region" description="Helical" evidence="7">
    <location>
        <begin position="164"/>
        <end position="182"/>
    </location>
</feature>
<feature type="transmembrane region" description="Helical" evidence="7">
    <location>
        <begin position="136"/>
        <end position="158"/>
    </location>
</feature>
<dbReference type="InterPro" id="IPR011701">
    <property type="entry name" value="MFS"/>
</dbReference>
<keyword evidence="4 7" id="KW-0812">Transmembrane</keyword>
<feature type="transmembrane region" description="Helical" evidence="7">
    <location>
        <begin position="215"/>
        <end position="237"/>
    </location>
</feature>
<dbReference type="SUPFAM" id="SSF103473">
    <property type="entry name" value="MFS general substrate transporter"/>
    <property type="match status" value="1"/>
</dbReference>
<feature type="transmembrane region" description="Helical" evidence="7">
    <location>
        <begin position="342"/>
        <end position="362"/>
    </location>
</feature>
<gene>
    <name evidence="9" type="ORF">HKK74_33390</name>
</gene>
<keyword evidence="2" id="KW-0813">Transport</keyword>
<evidence type="ECO:0000259" key="8">
    <source>
        <dbReference type="PROSITE" id="PS50850"/>
    </source>
</evidence>
<evidence type="ECO:0000313" key="10">
    <source>
        <dbReference type="Proteomes" id="UP000805614"/>
    </source>
</evidence>
<evidence type="ECO:0000256" key="4">
    <source>
        <dbReference type="ARBA" id="ARBA00022692"/>
    </source>
</evidence>
<dbReference type="InterPro" id="IPR020846">
    <property type="entry name" value="MFS_dom"/>
</dbReference>
<keyword evidence="6 7" id="KW-0472">Membrane</keyword>
<keyword evidence="10" id="KW-1185">Reference proteome</keyword>
<dbReference type="Gene3D" id="1.20.1250.20">
    <property type="entry name" value="MFS general substrate transporter like domains"/>
    <property type="match status" value="1"/>
</dbReference>
<evidence type="ECO:0000256" key="1">
    <source>
        <dbReference type="ARBA" id="ARBA00004651"/>
    </source>
</evidence>
<dbReference type="PROSITE" id="PS50850">
    <property type="entry name" value="MFS"/>
    <property type="match status" value="1"/>
</dbReference>
<dbReference type="InterPro" id="IPR036259">
    <property type="entry name" value="MFS_trans_sf"/>
</dbReference>
<evidence type="ECO:0000256" key="5">
    <source>
        <dbReference type="ARBA" id="ARBA00022989"/>
    </source>
</evidence>
<reference evidence="9 10" key="1">
    <citation type="submission" date="2020-06" db="EMBL/GenBank/DDBJ databases">
        <title>Actinomadura xiongansis sp. nov., isolated from soil of Baiyangdian.</title>
        <authorList>
            <person name="Zhang X."/>
        </authorList>
    </citation>
    <scope>NUCLEOTIDE SEQUENCE [LARGE SCALE GENOMIC DNA]</scope>
    <source>
        <strain evidence="9 10">HBUM206468</strain>
    </source>
</reference>
<feature type="transmembrane region" description="Helical" evidence="7">
    <location>
        <begin position="12"/>
        <end position="37"/>
    </location>
</feature>
<comment type="caution">
    <text evidence="9">The sequence shown here is derived from an EMBL/GenBank/DDBJ whole genome shotgun (WGS) entry which is preliminary data.</text>
</comment>
<dbReference type="PROSITE" id="PS00216">
    <property type="entry name" value="SUGAR_TRANSPORT_1"/>
    <property type="match status" value="1"/>
</dbReference>
<dbReference type="PANTHER" id="PTHR23517:SF2">
    <property type="entry name" value="MULTIDRUG RESISTANCE PROTEIN MDTH"/>
    <property type="match status" value="1"/>
</dbReference>
<dbReference type="EMBL" id="JABVEC010000040">
    <property type="protein sequence ID" value="MBC6470351.1"/>
    <property type="molecule type" value="Genomic_DNA"/>
</dbReference>
<dbReference type="Proteomes" id="UP000805614">
    <property type="component" value="Unassembled WGS sequence"/>
</dbReference>
<feature type="transmembrane region" description="Helical" evidence="7">
    <location>
        <begin position="49"/>
        <end position="69"/>
    </location>
</feature>
<comment type="subcellular location">
    <subcellularLocation>
        <location evidence="1">Cell membrane</location>
        <topology evidence="1">Multi-pass membrane protein</topology>
    </subcellularLocation>
</comment>
<evidence type="ECO:0000313" key="9">
    <source>
        <dbReference type="EMBL" id="MBC6470351.1"/>
    </source>
</evidence>
<evidence type="ECO:0000256" key="6">
    <source>
        <dbReference type="ARBA" id="ARBA00023136"/>
    </source>
</evidence>
<protein>
    <submittedName>
        <fullName evidence="9">MFS transporter</fullName>
    </submittedName>
</protein>
<organism evidence="9 10">
    <name type="scientific">Actinomadura alba</name>
    <dbReference type="NCBI Taxonomy" id="406431"/>
    <lineage>
        <taxon>Bacteria</taxon>
        <taxon>Bacillati</taxon>
        <taxon>Actinomycetota</taxon>
        <taxon>Actinomycetes</taxon>
        <taxon>Streptosporangiales</taxon>
        <taxon>Thermomonosporaceae</taxon>
        <taxon>Actinomadura</taxon>
    </lineage>
</organism>